<sequence length="163" mass="18413">MKNLLKFTFVFIALLSFFNCENDDSVSDPIISEDIVLKSVLQLNLEANPDKTYLDFPFPVGMNDSYNSNTIIGCIFTEPYTSENSIVEAKLVNNNLNGTLTYEGETYSVGESIIVDELNQCIQNFYQSSFYYVGLETGTHEIEIEITTSRGTTYSIIETILFE</sequence>
<gene>
    <name evidence="1" type="ORF">C7H61_00895</name>
</gene>
<evidence type="ECO:0000313" key="1">
    <source>
        <dbReference type="EMBL" id="PSG94524.1"/>
    </source>
</evidence>
<keyword evidence="2" id="KW-1185">Reference proteome</keyword>
<organism evidence="1 2">
    <name type="scientific">Mesoflavibacter zeaxanthinifaciens subsp. sabulilitoris</name>
    <dbReference type="NCBI Taxonomy" id="1520893"/>
    <lineage>
        <taxon>Bacteria</taxon>
        <taxon>Pseudomonadati</taxon>
        <taxon>Bacteroidota</taxon>
        <taxon>Flavobacteriia</taxon>
        <taxon>Flavobacteriales</taxon>
        <taxon>Flavobacteriaceae</taxon>
        <taxon>Mesoflavibacter</taxon>
    </lineage>
</organism>
<protein>
    <submittedName>
        <fullName evidence="1">Uncharacterized protein</fullName>
    </submittedName>
</protein>
<proteinExistence type="predicted"/>
<dbReference type="OrthoDB" id="975810at2"/>
<dbReference type="RefSeq" id="WP_106676333.1">
    <property type="nucleotide sequence ID" value="NZ_JACHWV010000010.1"/>
</dbReference>
<dbReference type="AlphaFoldDB" id="A0A2T1NNR8"/>
<name>A0A2T1NNR8_9FLAO</name>
<reference evidence="1 2" key="1">
    <citation type="submission" date="2018-03" db="EMBL/GenBank/DDBJ databases">
        <title>Mesoflavibacter sp. HG37 and Mesoflavibacter sp. HG96 sp.nov., two marine bacteria isolated from seawater of Western Pacific Ocean.</title>
        <authorList>
            <person name="Cheng H."/>
            <person name="Wu Y.-H."/>
            <person name="Guo L.-L."/>
            <person name="Xu X.-W."/>
        </authorList>
    </citation>
    <scope>NUCLEOTIDE SEQUENCE [LARGE SCALE GENOMIC DNA]</scope>
    <source>
        <strain evidence="1 2">KCTC 42117</strain>
    </source>
</reference>
<dbReference type="Proteomes" id="UP000238430">
    <property type="component" value="Unassembled WGS sequence"/>
</dbReference>
<dbReference type="EMBL" id="PXOT01000010">
    <property type="protein sequence ID" value="PSG94524.1"/>
    <property type="molecule type" value="Genomic_DNA"/>
</dbReference>
<evidence type="ECO:0000313" key="2">
    <source>
        <dbReference type="Proteomes" id="UP000238430"/>
    </source>
</evidence>
<comment type="caution">
    <text evidence="1">The sequence shown here is derived from an EMBL/GenBank/DDBJ whole genome shotgun (WGS) entry which is preliminary data.</text>
</comment>
<accession>A0A2T1NNR8</accession>